<dbReference type="Pfam" id="PF07221">
    <property type="entry name" value="GlcNAc_2-epim"/>
    <property type="match status" value="1"/>
</dbReference>
<organism evidence="3 4">
    <name type="scientific">Sphingobacterium zhuxiongii</name>
    <dbReference type="NCBI Taxonomy" id="2662364"/>
    <lineage>
        <taxon>Bacteria</taxon>
        <taxon>Pseudomonadati</taxon>
        <taxon>Bacteroidota</taxon>
        <taxon>Sphingobacteriia</taxon>
        <taxon>Sphingobacteriales</taxon>
        <taxon>Sphingobacteriaceae</taxon>
        <taxon>Sphingobacterium</taxon>
    </lineage>
</organism>
<dbReference type="GO" id="GO:0016853">
    <property type="term" value="F:isomerase activity"/>
    <property type="evidence" value="ECO:0007669"/>
    <property type="project" value="UniProtKB-KW"/>
</dbReference>
<dbReference type="InterPro" id="IPR010819">
    <property type="entry name" value="AGE/CE"/>
</dbReference>
<keyword evidence="2" id="KW-0413">Isomerase</keyword>
<dbReference type="GO" id="GO:0005975">
    <property type="term" value="P:carbohydrate metabolic process"/>
    <property type="evidence" value="ECO:0007669"/>
    <property type="project" value="InterPro"/>
</dbReference>
<reference evidence="3 4" key="1">
    <citation type="submission" date="2019-10" db="EMBL/GenBank/DDBJ databases">
        <authorList>
            <person name="Dong K."/>
        </authorList>
    </citation>
    <scope>NUCLEOTIDE SEQUENCE [LARGE SCALE GENOMIC DNA]</scope>
    <source>
        <strain evidence="4">dk4302</strain>
    </source>
</reference>
<sequence>MYTNHDLDELASFYKKQLTEDTVPFWFPRSYDKEFGGYLLMRDADGSLIDTDKAVWIQGRACWLLATLYNTVEPKKEWLEGAKLGYEFLRDKCFNSEGKMYFHVDQAGNPIRMRRYFFSETFAVIAFAAYAKASGDQDAAGLARELFGKCLAYASGEKKIAPKFEETRQTKGIGIPMIMMNTAQQLRETIGDPRCDDAILEWIKEIEQNFVKDDIRCVMEQVAFDGSIVDHIDGRTLNPGHAIEGAWFILHEAVYRNYDSNLIDLGCRMLDYMWERGWDKEHGGILYFRDVYNKPVQEYWQDMKFWWPQNETIIACLLAYLVTGKEQYAKMHSEIHKYAYSTFHDKQRGEWFGYLHRDGSIAQTAKGNLYKGPFHLPRQEWYCWSILQTHLKNLESVATCADKATV</sequence>
<dbReference type="RefSeq" id="WP_153509262.1">
    <property type="nucleotide sequence ID" value="NZ_CP045652.1"/>
</dbReference>
<keyword evidence="4" id="KW-1185">Reference proteome</keyword>
<proteinExistence type="inferred from homology"/>
<dbReference type="FunFam" id="1.50.10.10:FF:000021">
    <property type="entry name" value="N-acylglucosamine 2-epimerase"/>
    <property type="match status" value="1"/>
</dbReference>
<protein>
    <submittedName>
        <fullName evidence="3">N-acylglucosamine 2-epimerase</fullName>
    </submittedName>
</protein>
<dbReference type="EMBL" id="CP045652">
    <property type="protein sequence ID" value="QGA24940.1"/>
    <property type="molecule type" value="Genomic_DNA"/>
</dbReference>
<name>A0A5Q0QCJ8_9SPHI</name>
<accession>A0A5Q0QCJ8</accession>
<dbReference type="PANTHER" id="PTHR15108">
    <property type="entry name" value="N-ACYLGLUCOSAMINE-2-EPIMERASE"/>
    <property type="match status" value="1"/>
</dbReference>
<evidence type="ECO:0000313" key="4">
    <source>
        <dbReference type="Proteomes" id="UP000326921"/>
    </source>
</evidence>
<dbReference type="InterPro" id="IPR012341">
    <property type="entry name" value="6hp_glycosidase-like_sf"/>
</dbReference>
<evidence type="ECO:0000256" key="1">
    <source>
        <dbReference type="ARBA" id="ARBA00008558"/>
    </source>
</evidence>
<dbReference type="KEGG" id="sphe:GFH32_00770"/>
<evidence type="ECO:0000256" key="2">
    <source>
        <dbReference type="ARBA" id="ARBA00023235"/>
    </source>
</evidence>
<dbReference type="SUPFAM" id="SSF48208">
    <property type="entry name" value="Six-hairpin glycosidases"/>
    <property type="match status" value="1"/>
</dbReference>
<comment type="similarity">
    <text evidence="1">Belongs to the N-acylglucosamine 2-epimerase family.</text>
</comment>
<dbReference type="InterPro" id="IPR008928">
    <property type="entry name" value="6-hairpin_glycosidase_sf"/>
</dbReference>
<dbReference type="Gene3D" id="1.50.10.10">
    <property type="match status" value="1"/>
</dbReference>
<dbReference type="AlphaFoldDB" id="A0A5Q0QCJ8"/>
<evidence type="ECO:0000313" key="3">
    <source>
        <dbReference type="EMBL" id="QGA24940.1"/>
    </source>
</evidence>
<dbReference type="Proteomes" id="UP000326921">
    <property type="component" value="Chromosome"/>
</dbReference>
<gene>
    <name evidence="3" type="ORF">GFH32_00770</name>
</gene>